<dbReference type="PANTHER" id="PTHR30221:SF20">
    <property type="entry name" value="SMALL-CONDUCTANCE MECHANOSENSITIVE CHANNEL"/>
    <property type="match status" value="1"/>
</dbReference>
<organism evidence="10 11">
    <name type="scientific">Halococcus hamelinensis 100A6</name>
    <dbReference type="NCBI Taxonomy" id="1132509"/>
    <lineage>
        <taxon>Archaea</taxon>
        <taxon>Methanobacteriati</taxon>
        <taxon>Methanobacteriota</taxon>
        <taxon>Stenosarchaea group</taxon>
        <taxon>Halobacteria</taxon>
        <taxon>Halobacteriales</taxon>
        <taxon>Halococcaceae</taxon>
        <taxon>Halococcus</taxon>
    </lineage>
</organism>
<dbReference type="Proteomes" id="UP000011566">
    <property type="component" value="Unassembled WGS sequence"/>
</dbReference>
<keyword evidence="11" id="KW-1185">Reference proteome</keyword>
<dbReference type="InterPro" id="IPR006685">
    <property type="entry name" value="MscS_channel_2nd"/>
</dbReference>
<name>M0LZ69_9EURY</name>
<evidence type="ECO:0000256" key="1">
    <source>
        <dbReference type="ARBA" id="ARBA00004651"/>
    </source>
</evidence>
<evidence type="ECO:0000256" key="5">
    <source>
        <dbReference type="ARBA" id="ARBA00022989"/>
    </source>
</evidence>
<dbReference type="InterPro" id="IPR011014">
    <property type="entry name" value="MscS_channel_TM-2"/>
</dbReference>
<feature type="transmembrane region" description="Helical" evidence="7">
    <location>
        <begin position="61"/>
        <end position="79"/>
    </location>
</feature>
<dbReference type="InterPro" id="IPR023408">
    <property type="entry name" value="MscS_beta-dom_sf"/>
</dbReference>
<dbReference type="EMBL" id="AOMB01000023">
    <property type="protein sequence ID" value="EMA38862.1"/>
    <property type="molecule type" value="Genomic_DNA"/>
</dbReference>
<dbReference type="PANTHER" id="PTHR30221">
    <property type="entry name" value="SMALL-CONDUCTANCE MECHANOSENSITIVE CHANNEL"/>
    <property type="match status" value="1"/>
</dbReference>
<dbReference type="InterPro" id="IPR045275">
    <property type="entry name" value="MscS_archaea/bacteria_type"/>
</dbReference>
<dbReference type="GO" id="GO:0005886">
    <property type="term" value="C:plasma membrane"/>
    <property type="evidence" value="ECO:0007669"/>
    <property type="project" value="UniProtKB-SubCell"/>
</dbReference>
<dbReference type="SUPFAM" id="SSF82861">
    <property type="entry name" value="Mechanosensitive channel protein MscS (YggB), transmembrane region"/>
    <property type="match status" value="1"/>
</dbReference>
<evidence type="ECO:0000256" key="7">
    <source>
        <dbReference type="SAM" id="Phobius"/>
    </source>
</evidence>
<evidence type="ECO:0000256" key="4">
    <source>
        <dbReference type="ARBA" id="ARBA00022692"/>
    </source>
</evidence>
<keyword evidence="6 7" id="KW-0472">Membrane</keyword>
<proteinExistence type="inferred from homology"/>
<dbReference type="PATRIC" id="fig|1132509.6.peg.1937"/>
<keyword evidence="5 7" id="KW-1133">Transmembrane helix</keyword>
<comment type="caution">
    <text evidence="10">The sequence shown here is derived from an EMBL/GenBank/DDBJ whole genome shotgun (WGS) entry which is preliminary data.</text>
</comment>
<evidence type="ECO:0000256" key="6">
    <source>
        <dbReference type="ARBA" id="ARBA00023136"/>
    </source>
</evidence>
<feature type="domain" description="Mechanosensitive ion channel MscS C-terminal" evidence="9">
    <location>
        <begin position="259"/>
        <end position="343"/>
    </location>
</feature>
<dbReference type="InterPro" id="IPR049278">
    <property type="entry name" value="MS_channel_C"/>
</dbReference>
<dbReference type="AlphaFoldDB" id="M0LZ69"/>
<evidence type="ECO:0000313" key="10">
    <source>
        <dbReference type="EMBL" id="EMA38862.1"/>
    </source>
</evidence>
<reference evidence="10 11" key="1">
    <citation type="journal article" date="2014" name="PLoS Genet.">
        <title>Phylogenetically driven sequencing of extremely halophilic archaea reveals strategies for static and dynamic osmo-response.</title>
        <authorList>
            <person name="Becker E.A."/>
            <person name="Seitzer P.M."/>
            <person name="Tritt A."/>
            <person name="Larsen D."/>
            <person name="Krusor M."/>
            <person name="Yao A.I."/>
            <person name="Wu D."/>
            <person name="Madern D."/>
            <person name="Eisen J.A."/>
            <person name="Darling A.E."/>
            <person name="Facciotti M.T."/>
        </authorList>
    </citation>
    <scope>NUCLEOTIDE SEQUENCE [LARGE SCALE GENOMIC DNA]</scope>
    <source>
        <strain evidence="10 11">100A6</strain>
    </source>
</reference>
<accession>M0LZ69</accession>
<feature type="transmembrane region" description="Helical" evidence="7">
    <location>
        <begin position="99"/>
        <end position="119"/>
    </location>
</feature>
<evidence type="ECO:0000256" key="3">
    <source>
        <dbReference type="ARBA" id="ARBA00022475"/>
    </source>
</evidence>
<keyword evidence="3" id="KW-1003">Cell membrane</keyword>
<dbReference type="InterPro" id="IPR010920">
    <property type="entry name" value="LSM_dom_sf"/>
</dbReference>
<dbReference type="eggNOG" id="arCOG01568">
    <property type="taxonomic scope" value="Archaea"/>
</dbReference>
<dbReference type="RefSeq" id="WP_007692906.1">
    <property type="nucleotide sequence ID" value="NZ_AJRK01000073.1"/>
</dbReference>
<evidence type="ECO:0000259" key="9">
    <source>
        <dbReference type="Pfam" id="PF21082"/>
    </source>
</evidence>
<comment type="subcellular location">
    <subcellularLocation>
        <location evidence="1">Cell membrane</location>
        <topology evidence="1">Multi-pass membrane protein</topology>
    </subcellularLocation>
</comment>
<dbReference type="InterPro" id="IPR011066">
    <property type="entry name" value="MscS_channel_C_sf"/>
</dbReference>
<dbReference type="GO" id="GO:0008381">
    <property type="term" value="F:mechanosensitive monoatomic ion channel activity"/>
    <property type="evidence" value="ECO:0007669"/>
    <property type="project" value="InterPro"/>
</dbReference>
<dbReference type="Pfam" id="PF00924">
    <property type="entry name" value="MS_channel_2nd"/>
    <property type="match status" value="1"/>
</dbReference>
<evidence type="ECO:0000256" key="2">
    <source>
        <dbReference type="ARBA" id="ARBA00008017"/>
    </source>
</evidence>
<sequence length="379" mass="41818">MILATGFVRWLQTTYLSSTGSRVLGTFGALLLLGVVVYLVDRAGRPFKNRYSSRLTEAFQAGIVAVWLILTVVWVTVVWNITWALDIVINTLSINRLTAVRALFTVTAIIVAYLFVRLLNRSIDRLSEEHGAITDHQSEMAYHVADVGVFVVVGFVSLAIWGISLGNLFLSAGVLGAIVGLAGRETIGAITAGFVLLFSRPFHVGDWIQTADHEGVVRDVTIVNTKLRTFDDEHVLIPNDEITSNPLVNRSENDRLRLDLEVGVDYETDLDRAMEVAQEAMTDVEAVREMPAPRVISKRFAESGIVLELRWWIGNPSAQREWKAKTAVITGVKTAFDREGISIPYPQRTLSAREEATFEVDEMASEGVPRSDAATDGGE</sequence>
<dbReference type="SUPFAM" id="SSF82689">
    <property type="entry name" value="Mechanosensitive channel protein MscS (YggB), C-terminal domain"/>
    <property type="match status" value="1"/>
</dbReference>
<feature type="transmembrane region" description="Helical" evidence="7">
    <location>
        <begin position="20"/>
        <end position="40"/>
    </location>
</feature>
<evidence type="ECO:0000313" key="11">
    <source>
        <dbReference type="Proteomes" id="UP000011566"/>
    </source>
</evidence>
<dbReference type="Gene3D" id="2.30.30.60">
    <property type="match status" value="1"/>
</dbReference>
<dbReference type="Gene3D" id="3.30.70.100">
    <property type="match status" value="1"/>
</dbReference>
<dbReference type="Gene3D" id="1.10.287.1260">
    <property type="match status" value="1"/>
</dbReference>
<dbReference type="Pfam" id="PF21082">
    <property type="entry name" value="MS_channel_3rd"/>
    <property type="match status" value="1"/>
</dbReference>
<keyword evidence="4 7" id="KW-0812">Transmembrane</keyword>
<gene>
    <name evidence="10" type="ORF">C447_08568</name>
</gene>
<evidence type="ECO:0000259" key="8">
    <source>
        <dbReference type="Pfam" id="PF00924"/>
    </source>
</evidence>
<dbReference type="OrthoDB" id="31543at2157"/>
<feature type="transmembrane region" description="Helical" evidence="7">
    <location>
        <begin position="140"/>
        <end position="163"/>
    </location>
</feature>
<protein>
    <submittedName>
        <fullName evidence="10">Mechanosensitive ion channel MscS</fullName>
    </submittedName>
</protein>
<comment type="similarity">
    <text evidence="2">Belongs to the MscS (TC 1.A.23) family.</text>
</comment>
<feature type="domain" description="Mechanosensitive ion channel MscS" evidence="8">
    <location>
        <begin position="187"/>
        <end position="251"/>
    </location>
</feature>
<dbReference type="SUPFAM" id="SSF50182">
    <property type="entry name" value="Sm-like ribonucleoproteins"/>
    <property type="match status" value="1"/>
</dbReference>